<feature type="transmembrane region" description="Helical" evidence="8">
    <location>
        <begin position="71"/>
        <end position="92"/>
    </location>
</feature>
<dbReference type="InterPro" id="IPR005467">
    <property type="entry name" value="His_kinase_dom"/>
</dbReference>
<keyword evidence="5" id="KW-0418">Kinase</keyword>
<dbReference type="InterPro" id="IPR003594">
    <property type="entry name" value="HATPase_dom"/>
</dbReference>
<feature type="transmembrane region" description="Helical" evidence="8">
    <location>
        <begin position="6"/>
        <end position="28"/>
    </location>
</feature>
<name>A0A7D5GZH9_9EURY</name>
<dbReference type="InterPro" id="IPR050980">
    <property type="entry name" value="2C_sensor_his_kinase"/>
</dbReference>
<dbReference type="Pfam" id="PF08447">
    <property type="entry name" value="PAS_3"/>
    <property type="match status" value="1"/>
</dbReference>
<dbReference type="GO" id="GO:0000155">
    <property type="term" value="F:phosphorelay sensor kinase activity"/>
    <property type="evidence" value="ECO:0007669"/>
    <property type="project" value="InterPro"/>
</dbReference>
<dbReference type="GO" id="GO:0005524">
    <property type="term" value="F:ATP binding"/>
    <property type="evidence" value="ECO:0007669"/>
    <property type="project" value="UniProtKB-KW"/>
</dbReference>
<dbReference type="CDD" id="cd00075">
    <property type="entry name" value="HATPase"/>
    <property type="match status" value="1"/>
</dbReference>
<keyword evidence="8" id="KW-1133">Transmembrane helix</keyword>
<dbReference type="Pfam" id="PF13188">
    <property type="entry name" value="PAS_8"/>
    <property type="match status" value="1"/>
</dbReference>
<dbReference type="EMBL" id="CP058529">
    <property type="protein sequence ID" value="QLG27513.1"/>
    <property type="molecule type" value="Genomic_DNA"/>
</dbReference>
<dbReference type="InterPro" id="IPR036890">
    <property type="entry name" value="HATPase_C_sf"/>
</dbReference>
<dbReference type="SMART" id="SM00387">
    <property type="entry name" value="HATPase_c"/>
    <property type="match status" value="1"/>
</dbReference>
<accession>A0A7D5GZH9</accession>
<dbReference type="CDD" id="cd00082">
    <property type="entry name" value="HisKA"/>
    <property type="match status" value="1"/>
</dbReference>
<feature type="domain" description="Histidine kinase" evidence="9">
    <location>
        <begin position="469"/>
        <end position="673"/>
    </location>
</feature>
<dbReference type="InterPro" id="IPR000014">
    <property type="entry name" value="PAS"/>
</dbReference>
<dbReference type="PROSITE" id="PS50112">
    <property type="entry name" value="PAS"/>
    <property type="match status" value="1"/>
</dbReference>
<evidence type="ECO:0000256" key="2">
    <source>
        <dbReference type="ARBA" id="ARBA00012438"/>
    </source>
</evidence>
<dbReference type="GeneID" id="56028785"/>
<dbReference type="CDD" id="cd00130">
    <property type="entry name" value="PAS"/>
    <property type="match status" value="1"/>
</dbReference>
<dbReference type="Gene3D" id="3.30.450.20">
    <property type="entry name" value="PAS domain"/>
    <property type="match status" value="2"/>
</dbReference>
<evidence type="ECO:0000256" key="3">
    <source>
        <dbReference type="ARBA" id="ARBA00022679"/>
    </source>
</evidence>
<dbReference type="NCBIfam" id="TIGR00229">
    <property type="entry name" value="sensory_box"/>
    <property type="match status" value="1"/>
</dbReference>
<dbReference type="PANTHER" id="PTHR44936:SF10">
    <property type="entry name" value="SENSOR PROTEIN RSTB"/>
    <property type="match status" value="1"/>
</dbReference>
<feature type="transmembrane region" description="Helical" evidence="8">
    <location>
        <begin position="104"/>
        <end position="129"/>
    </location>
</feature>
<dbReference type="SMART" id="SM00091">
    <property type="entry name" value="PAS"/>
    <property type="match status" value="2"/>
</dbReference>
<feature type="transmembrane region" description="Helical" evidence="8">
    <location>
        <begin position="40"/>
        <end position="59"/>
    </location>
</feature>
<dbReference type="KEGG" id="halg:HUG10_08090"/>
<evidence type="ECO:0000256" key="7">
    <source>
        <dbReference type="SAM" id="MobiDB-lite"/>
    </source>
</evidence>
<feature type="region of interest" description="Disordered" evidence="7">
    <location>
        <begin position="675"/>
        <end position="712"/>
    </location>
</feature>
<feature type="transmembrane region" description="Helical" evidence="8">
    <location>
        <begin position="149"/>
        <end position="168"/>
    </location>
</feature>
<sequence>MGVDIVTGLAAASLLAAAVCMSVVPVVHRATRWSPGHVRTLATGSAVAATLWALAHAFALTASTLPEQETWAVIGIAVGAPLVTCWFALVYRECCTRRRLGRRAVALLAIEPTITALGVVSGSELFVAGRQFPATGSGTLAVLLPGTGLRLHALYTAGLAIGGVALLAREARNGRSGTRTRAGLLAVAALVPGVTWGVWLLDFDGALAYDYTPIALGVSAVCVHVATRRYGLFGSLSTARNAVFDGLRDAVVVVDDRGSLTDANPAAREAFDLDDDDLGRDASELLPDGVPVVCPDHESRTVTVTVEGEQRFLEPQWRALPHSGGGTVVSFRDVTERTRVERRYRAYVEHSHDVVVVTDADGVLEYVSPAVEHVLGKDPERVGGSALTDHIHPDDRRGVAASFAESLDSPGEAVRVTFRARHADGGWRTLEGVGVNGFEDPNIGGFLVTLRDTTTRNRYDQRLRVLTRVLRHDLRNELNVVMGYADALAESEPEPIASKGTTIRRAAVRLAELGERVRGVDRTLRDADHGGRPVYVDEVVESVAELAAEQYPNATVTTDVPDGIAAYADDLLATALWNVVENGIVHNDGDTPTVSVAVREEAGTVELTVRDDGPGIPASERTAIESGRETQLEHASGLGLWLVRWVLDGVDGELRFTDAGAGGTVVLRLRAADPAEAERVGTSTPADWAGAGTPSYTDGRRVGENGSRGGAD</sequence>
<protein>
    <recommendedName>
        <fullName evidence="2">histidine kinase</fullName>
        <ecNumber evidence="2">2.7.13.3</ecNumber>
    </recommendedName>
</protein>
<evidence type="ECO:0000256" key="6">
    <source>
        <dbReference type="ARBA" id="ARBA00022840"/>
    </source>
</evidence>
<dbReference type="Pfam" id="PF02518">
    <property type="entry name" value="HATPase_c"/>
    <property type="match status" value="1"/>
</dbReference>
<feature type="transmembrane region" description="Helical" evidence="8">
    <location>
        <begin position="180"/>
        <end position="201"/>
    </location>
</feature>
<dbReference type="AlphaFoldDB" id="A0A7D5GZH9"/>
<dbReference type="Pfam" id="PF16927">
    <property type="entry name" value="HisKA_7TM"/>
    <property type="match status" value="1"/>
</dbReference>
<dbReference type="InterPro" id="IPR035965">
    <property type="entry name" value="PAS-like_dom_sf"/>
</dbReference>
<evidence type="ECO:0000259" key="10">
    <source>
        <dbReference type="PROSITE" id="PS50112"/>
    </source>
</evidence>
<dbReference type="Proteomes" id="UP000509750">
    <property type="component" value="Chromosome"/>
</dbReference>
<dbReference type="GO" id="GO:0005886">
    <property type="term" value="C:plasma membrane"/>
    <property type="evidence" value="ECO:0007669"/>
    <property type="project" value="UniProtKB-SubCell"/>
</dbReference>
<gene>
    <name evidence="11" type="ORF">HUG10_08090</name>
</gene>
<evidence type="ECO:0000313" key="12">
    <source>
        <dbReference type="Proteomes" id="UP000509750"/>
    </source>
</evidence>
<feature type="domain" description="PAS" evidence="10">
    <location>
        <begin position="340"/>
        <end position="410"/>
    </location>
</feature>
<dbReference type="SUPFAM" id="SSF55785">
    <property type="entry name" value="PYP-like sensor domain (PAS domain)"/>
    <property type="match status" value="2"/>
</dbReference>
<keyword evidence="12" id="KW-1185">Reference proteome</keyword>
<dbReference type="EC" id="2.7.13.3" evidence="2"/>
<keyword evidence="4" id="KW-0547">Nucleotide-binding</keyword>
<dbReference type="InterPro" id="IPR031621">
    <property type="entry name" value="HisKA_7TM"/>
</dbReference>
<dbReference type="OrthoDB" id="237703at2157"/>
<evidence type="ECO:0000256" key="5">
    <source>
        <dbReference type="ARBA" id="ARBA00022777"/>
    </source>
</evidence>
<organism evidence="11 12">
    <name type="scientific">Halorarum halophilum</name>
    <dbReference type="NCBI Taxonomy" id="2743090"/>
    <lineage>
        <taxon>Archaea</taxon>
        <taxon>Methanobacteriati</taxon>
        <taxon>Methanobacteriota</taxon>
        <taxon>Stenosarchaea group</taxon>
        <taxon>Halobacteria</taxon>
        <taxon>Halobacteriales</taxon>
        <taxon>Haloferacaceae</taxon>
        <taxon>Halorarum</taxon>
    </lineage>
</organism>
<dbReference type="Gene3D" id="3.30.565.10">
    <property type="entry name" value="Histidine kinase-like ATPase, C-terminal domain"/>
    <property type="match status" value="1"/>
</dbReference>
<dbReference type="InterPro" id="IPR003661">
    <property type="entry name" value="HisK_dim/P_dom"/>
</dbReference>
<evidence type="ECO:0000313" key="11">
    <source>
        <dbReference type="EMBL" id="QLG27513.1"/>
    </source>
</evidence>
<dbReference type="PANTHER" id="PTHR44936">
    <property type="entry name" value="SENSOR PROTEIN CREC"/>
    <property type="match status" value="1"/>
</dbReference>
<dbReference type="RefSeq" id="WP_179169088.1">
    <property type="nucleotide sequence ID" value="NZ_CP058529.1"/>
</dbReference>
<comment type="catalytic activity">
    <reaction evidence="1">
        <text>ATP + protein L-histidine = ADP + protein N-phospho-L-histidine.</text>
        <dbReference type="EC" id="2.7.13.3"/>
    </reaction>
</comment>
<keyword evidence="3" id="KW-0808">Transferase</keyword>
<reference evidence="11 12" key="1">
    <citation type="submission" date="2020-07" db="EMBL/GenBank/DDBJ databases">
        <title>Gai3-2, isolated from salt lake.</title>
        <authorList>
            <person name="Cui H."/>
            <person name="Shi X."/>
        </authorList>
    </citation>
    <scope>NUCLEOTIDE SEQUENCE [LARGE SCALE GENOMIC DNA]</scope>
    <source>
        <strain evidence="11 12">Gai3-2</strain>
    </source>
</reference>
<evidence type="ECO:0000256" key="8">
    <source>
        <dbReference type="SAM" id="Phobius"/>
    </source>
</evidence>
<keyword evidence="6" id="KW-0067">ATP-binding</keyword>
<keyword evidence="8" id="KW-0812">Transmembrane</keyword>
<evidence type="ECO:0000256" key="4">
    <source>
        <dbReference type="ARBA" id="ARBA00022741"/>
    </source>
</evidence>
<dbReference type="PROSITE" id="PS50109">
    <property type="entry name" value="HIS_KIN"/>
    <property type="match status" value="1"/>
</dbReference>
<proteinExistence type="predicted"/>
<dbReference type="InterPro" id="IPR013655">
    <property type="entry name" value="PAS_fold_3"/>
</dbReference>
<dbReference type="SUPFAM" id="SSF55874">
    <property type="entry name" value="ATPase domain of HSP90 chaperone/DNA topoisomerase II/histidine kinase"/>
    <property type="match status" value="1"/>
</dbReference>
<evidence type="ECO:0000259" key="9">
    <source>
        <dbReference type="PROSITE" id="PS50109"/>
    </source>
</evidence>
<keyword evidence="8" id="KW-0472">Membrane</keyword>
<evidence type="ECO:0000256" key="1">
    <source>
        <dbReference type="ARBA" id="ARBA00000085"/>
    </source>
</evidence>